<proteinExistence type="predicted"/>
<dbReference type="Proteomes" id="UP000308632">
    <property type="component" value="Unassembled WGS sequence"/>
</dbReference>
<evidence type="ECO:0000313" key="2">
    <source>
        <dbReference type="EMBL" id="TKT10786.1"/>
    </source>
</evidence>
<dbReference type="EMBL" id="SZPR01000008">
    <property type="protein sequence ID" value="TKT10786.1"/>
    <property type="molecule type" value="Genomic_DNA"/>
</dbReference>
<evidence type="ECO:0000313" key="3">
    <source>
        <dbReference type="Proteomes" id="UP000308632"/>
    </source>
</evidence>
<evidence type="ECO:0000256" key="1">
    <source>
        <dbReference type="SAM" id="MobiDB-lite"/>
    </source>
</evidence>
<organism evidence="2 3">
    <name type="scientific">Streptomyces galbus</name>
    <dbReference type="NCBI Taxonomy" id="33898"/>
    <lineage>
        <taxon>Bacteria</taxon>
        <taxon>Bacillati</taxon>
        <taxon>Actinomycetota</taxon>
        <taxon>Actinomycetes</taxon>
        <taxon>Kitasatosporales</taxon>
        <taxon>Streptomycetaceae</taxon>
        <taxon>Streptomyces</taxon>
    </lineage>
</organism>
<gene>
    <name evidence="2" type="ORF">E4U92_04975</name>
</gene>
<reference evidence="2 3" key="1">
    <citation type="submission" date="2019-04" db="EMBL/GenBank/DDBJ databases">
        <title>Streptomyces lasaliensis sp.nov., an Actinomycete isolated from soil which produces the polyether antibiotic lasalocid.</title>
        <authorList>
            <person name="Erwin G."/>
            <person name="Haber C."/>
        </authorList>
    </citation>
    <scope>NUCLEOTIDE SEQUENCE [LARGE SCALE GENOMIC DNA]</scope>
    <source>
        <strain evidence="2 3">DSM 40089</strain>
    </source>
</reference>
<accession>A0A4U5XAZ8</accession>
<comment type="caution">
    <text evidence="2">The sequence shown here is derived from an EMBL/GenBank/DDBJ whole genome shotgun (WGS) entry which is preliminary data.</text>
</comment>
<dbReference type="InterPro" id="IPR046248">
    <property type="entry name" value="DUF6281"/>
</dbReference>
<sequence length="118" mass="12286">MAFTAVGCGSKGSEGVGANSESVCASDVIYEGRTYIRLSDVEFTAGQKLGTATSPPCRDTNDQGAEVPETSENAYAVSGISPDLAIAIGSSPEQAEVFRVLRSDKRIPPEVQELIDGS</sequence>
<name>A0A4U5XAZ8_STRGB</name>
<dbReference type="AlphaFoldDB" id="A0A4U5XAZ8"/>
<protein>
    <submittedName>
        <fullName evidence="2">Uncharacterized protein</fullName>
    </submittedName>
</protein>
<feature type="region of interest" description="Disordered" evidence="1">
    <location>
        <begin position="1"/>
        <end position="20"/>
    </location>
</feature>
<dbReference type="Pfam" id="PF19797">
    <property type="entry name" value="DUF6281"/>
    <property type="match status" value="1"/>
</dbReference>